<sequence>MTNQTIDGVPRKLLTSLLAWLERANERIGDGDIAEYVELRALLDADKVNNRQMGLVQFVELRHLKFQQHKTALTGLFRSMPSSPRR</sequence>
<proteinExistence type="predicted"/>
<name>A0ABU6BU51_9PSED</name>
<reference evidence="1 2" key="1">
    <citation type="journal article" date="2023" name="Int J Dairy Technol">
        <title>Genome based analysis of Pseudomonas paracarnis RQ057, a strain responsible for blue discoloration spoilage in processed cheese.</title>
        <authorList>
            <person name="Rodrigues Rd.S."/>
            <person name="Machado S.G."/>
            <person name="de Carvalho A.F."/>
            <person name="Nero L.A."/>
        </authorList>
    </citation>
    <scope>NUCLEOTIDE SEQUENCE [LARGE SCALE GENOMIC DNA]</scope>
    <source>
        <strain evidence="1 2">RQ057</strain>
    </source>
</reference>
<evidence type="ECO:0000313" key="1">
    <source>
        <dbReference type="EMBL" id="MEB3783697.1"/>
    </source>
</evidence>
<organism evidence="1 2">
    <name type="scientific">Pseudomonas paracarnis</name>
    <dbReference type="NCBI Taxonomy" id="2750625"/>
    <lineage>
        <taxon>Bacteria</taxon>
        <taxon>Pseudomonadati</taxon>
        <taxon>Pseudomonadota</taxon>
        <taxon>Gammaproteobacteria</taxon>
        <taxon>Pseudomonadales</taxon>
        <taxon>Pseudomonadaceae</taxon>
        <taxon>Pseudomonas</taxon>
    </lineage>
</organism>
<dbReference type="EMBL" id="JAJGWQ010000007">
    <property type="protein sequence ID" value="MEB3783697.1"/>
    <property type="molecule type" value="Genomic_DNA"/>
</dbReference>
<comment type="caution">
    <text evidence="1">The sequence shown here is derived from an EMBL/GenBank/DDBJ whole genome shotgun (WGS) entry which is preliminary data.</text>
</comment>
<keyword evidence="2" id="KW-1185">Reference proteome</keyword>
<protein>
    <submittedName>
        <fullName evidence="1">Uncharacterized protein</fullName>
    </submittedName>
</protein>
<dbReference type="RefSeq" id="WP_220381694.1">
    <property type="nucleotide sequence ID" value="NZ_JAEFBF010000013.1"/>
</dbReference>
<evidence type="ECO:0000313" key="2">
    <source>
        <dbReference type="Proteomes" id="UP001336015"/>
    </source>
</evidence>
<gene>
    <name evidence="1" type="ORF">LLW09_14180</name>
</gene>
<accession>A0ABU6BU51</accession>
<dbReference type="Proteomes" id="UP001336015">
    <property type="component" value="Unassembled WGS sequence"/>
</dbReference>